<evidence type="ECO:0000313" key="4">
    <source>
        <dbReference type="Proteomes" id="UP000000763"/>
    </source>
</evidence>
<feature type="signal peptide" evidence="2">
    <location>
        <begin position="1"/>
        <end position="17"/>
    </location>
</feature>
<gene>
    <name evidence="3" type="primary">P0407H12.119</name>
</gene>
<feature type="compositionally biased region" description="Gly residues" evidence="1">
    <location>
        <begin position="36"/>
        <end position="45"/>
    </location>
</feature>
<evidence type="ECO:0000256" key="2">
    <source>
        <dbReference type="SAM" id="SignalP"/>
    </source>
</evidence>
<feature type="region of interest" description="Disordered" evidence="1">
    <location>
        <begin position="36"/>
        <end position="56"/>
    </location>
</feature>
<feature type="chain" id="PRO_5004306498" evidence="2">
    <location>
        <begin position="18"/>
        <end position="308"/>
    </location>
</feature>
<dbReference type="AlphaFoldDB" id="Q8H448"/>
<accession>Q8H448</accession>
<dbReference type="EMBL" id="AP004303">
    <property type="protein sequence ID" value="BAC21443.1"/>
    <property type="molecule type" value="Genomic_DNA"/>
</dbReference>
<protein>
    <submittedName>
        <fullName evidence="3">Uncharacterized protein</fullName>
    </submittedName>
</protein>
<dbReference type="Proteomes" id="UP000000763">
    <property type="component" value="Chromosome 7"/>
</dbReference>
<evidence type="ECO:0000313" key="3">
    <source>
        <dbReference type="EMBL" id="BAC21443.1"/>
    </source>
</evidence>
<keyword evidence="2" id="KW-0732">Signal</keyword>
<feature type="region of interest" description="Disordered" evidence="1">
    <location>
        <begin position="111"/>
        <end position="141"/>
    </location>
</feature>
<organism evidence="3 4">
    <name type="scientific">Oryza sativa subsp. japonica</name>
    <name type="common">Rice</name>
    <dbReference type="NCBI Taxonomy" id="39947"/>
    <lineage>
        <taxon>Eukaryota</taxon>
        <taxon>Viridiplantae</taxon>
        <taxon>Streptophyta</taxon>
        <taxon>Embryophyta</taxon>
        <taxon>Tracheophyta</taxon>
        <taxon>Spermatophyta</taxon>
        <taxon>Magnoliopsida</taxon>
        <taxon>Liliopsida</taxon>
        <taxon>Poales</taxon>
        <taxon>Poaceae</taxon>
        <taxon>BOP clade</taxon>
        <taxon>Oryzoideae</taxon>
        <taxon>Oryzeae</taxon>
        <taxon>Oryzinae</taxon>
        <taxon>Oryza</taxon>
        <taxon>Oryza sativa</taxon>
    </lineage>
</organism>
<name>Q8H448_ORYSJ</name>
<evidence type="ECO:0000256" key="1">
    <source>
        <dbReference type="SAM" id="MobiDB-lite"/>
    </source>
</evidence>
<sequence length="308" mass="33404">MAAGLVLAFSWVHVSELSVLIYYQPAFKNSAHCGGDGGSGSGGDDAGWTGSKGDDVEMRIDSDRRRRLTLAPVSSSVVRGSRFECLLQENRDGDDDDGVNTSHEIADEAVIETRQSGRDNGGHRQATSDGGGHGRPARSDEASLVQEFWSEVGFPTPANRWWEKQPEPPSRFRSLSPKLAEKDNAGGWNLVSYSRSGKEFGPAIQRRRGWLIRPWKGPLPRPRPATVVVLGDFLPAATSNQATMVSSDCALQGSSSDHALSLGLFQNSKQSFVGRVMGPVGMRPYGRSRYDLLRPSLTQSAISFIPST</sequence>
<proteinExistence type="predicted"/>
<reference evidence="4" key="1">
    <citation type="journal article" date="2005" name="Nature">
        <title>The map-based sequence of the rice genome.</title>
        <authorList>
            <consortium name="International rice genome sequencing project (IRGSP)"/>
            <person name="Matsumoto T."/>
            <person name="Wu J."/>
            <person name="Kanamori H."/>
            <person name="Katayose Y."/>
            <person name="Fujisawa M."/>
            <person name="Namiki N."/>
            <person name="Mizuno H."/>
            <person name="Yamamoto K."/>
            <person name="Antonio B.A."/>
            <person name="Baba T."/>
            <person name="Sakata K."/>
            <person name="Nagamura Y."/>
            <person name="Aoki H."/>
            <person name="Arikawa K."/>
            <person name="Arita K."/>
            <person name="Bito T."/>
            <person name="Chiden Y."/>
            <person name="Fujitsuka N."/>
            <person name="Fukunaka R."/>
            <person name="Hamada M."/>
            <person name="Harada C."/>
            <person name="Hayashi A."/>
            <person name="Hijishita S."/>
            <person name="Honda M."/>
            <person name="Hosokawa S."/>
            <person name="Ichikawa Y."/>
            <person name="Idonuma A."/>
            <person name="Iijima M."/>
            <person name="Ikeda M."/>
            <person name="Ikeno M."/>
            <person name="Ito K."/>
            <person name="Ito S."/>
            <person name="Ito T."/>
            <person name="Ito Y."/>
            <person name="Ito Y."/>
            <person name="Iwabuchi A."/>
            <person name="Kamiya K."/>
            <person name="Karasawa W."/>
            <person name="Kurita K."/>
            <person name="Katagiri S."/>
            <person name="Kikuta A."/>
            <person name="Kobayashi H."/>
            <person name="Kobayashi N."/>
            <person name="Machita K."/>
            <person name="Maehara T."/>
            <person name="Masukawa M."/>
            <person name="Mizubayashi T."/>
            <person name="Mukai Y."/>
            <person name="Nagasaki H."/>
            <person name="Nagata Y."/>
            <person name="Naito S."/>
            <person name="Nakashima M."/>
            <person name="Nakama Y."/>
            <person name="Nakamichi Y."/>
            <person name="Nakamura M."/>
            <person name="Meguro A."/>
            <person name="Negishi M."/>
            <person name="Ohta I."/>
            <person name="Ohta T."/>
            <person name="Okamoto M."/>
            <person name="Ono N."/>
            <person name="Saji S."/>
            <person name="Sakaguchi M."/>
            <person name="Sakai K."/>
            <person name="Shibata M."/>
            <person name="Shimokawa T."/>
            <person name="Song J."/>
            <person name="Takazaki Y."/>
            <person name="Terasawa K."/>
            <person name="Tsugane M."/>
            <person name="Tsuji K."/>
            <person name="Ueda S."/>
            <person name="Waki K."/>
            <person name="Yamagata H."/>
            <person name="Yamamoto M."/>
            <person name="Yamamoto S."/>
            <person name="Yamane H."/>
            <person name="Yoshiki S."/>
            <person name="Yoshihara R."/>
            <person name="Yukawa K."/>
            <person name="Zhong H."/>
            <person name="Yano M."/>
            <person name="Yuan Q."/>
            <person name="Ouyang S."/>
            <person name="Liu J."/>
            <person name="Jones K.M."/>
            <person name="Gansberger K."/>
            <person name="Moffat K."/>
            <person name="Hill J."/>
            <person name="Bera J."/>
            <person name="Fadrosh D."/>
            <person name="Jin S."/>
            <person name="Johri S."/>
            <person name="Kim M."/>
            <person name="Overton L."/>
            <person name="Reardon M."/>
            <person name="Tsitrin T."/>
            <person name="Vuong H."/>
            <person name="Weaver B."/>
            <person name="Ciecko A."/>
            <person name="Tallon L."/>
            <person name="Jackson J."/>
            <person name="Pai G."/>
            <person name="Aken S.V."/>
            <person name="Utterback T."/>
            <person name="Reidmuller S."/>
            <person name="Feldblyum T."/>
            <person name="Hsiao J."/>
            <person name="Zismann V."/>
            <person name="Iobst S."/>
            <person name="de Vazeille A.R."/>
            <person name="Buell C.R."/>
            <person name="Ying K."/>
            <person name="Li Y."/>
            <person name="Lu T."/>
            <person name="Huang Y."/>
            <person name="Zhao Q."/>
            <person name="Feng Q."/>
            <person name="Zhang L."/>
            <person name="Zhu J."/>
            <person name="Weng Q."/>
            <person name="Mu J."/>
            <person name="Lu Y."/>
            <person name="Fan D."/>
            <person name="Liu Y."/>
            <person name="Guan J."/>
            <person name="Zhang Y."/>
            <person name="Yu S."/>
            <person name="Liu X."/>
            <person name="Zhang Y."/>
            <person name="Hong G."/>
            <person name="Han B."/>
            <person name="Choisne N."/>
            <person name="Demange N."/>
            <person name="Orjeda G."/>
            <person name="Samain S."/>
            <person name="Cattolico L."/>
            <person name="Pelletier E."/>
            <person name="Couloux A."/>
            <person name="Segurens B."/>
            <person name="Wincker P."/>
            <person name="D'Hont A."/>
            <person name="Scarpelli C."/>
            <person name="Weissenbach J."/>
            <person name="Salanoubat M."/>
            <person name="Quetier F."/>
            <person name="Yu Y."/>
            <person name="Kim H.R."/>
            <person name="Rambo T."/>
            <person name="Currie J."/>
            <person name="Collura K."/>
            <person name="Luo M."/>
            <person name="Yang T."/>
            <person name="Ammiraju J.S.S."/>
            <person name="Engler F."/>
            <person name="Soderlund C."/>
            <person name="Wing R.A."/>
            <person name="Palmer L.E."/>
            <person name="de la Bastide M."/>
            <person name="Spiegel L."/>
            <person name="Nascimento L."/>
            <person name="Zutavern T."/>
            <person name="O'Shaughnessy A."/>
            <person name="Dike S."/>
            <person name="Dedhia N."/>
            <person name="Preston R."/>
            <person name="Balija V."/>
            <person name="McCombie W.R."/>
            <person name="Chow T."/>
            <person name="Chen H."/>
            <person name="Chung M."/>
            <person name="Chen C."/>
            <person name="Shaw J."/>
            <person name="Wu H."/>
            <person name="Hsiao K."/>
            <person name="Chao Y."/>
            <person name="Chu M."/>
            <person name="Cheng C."/>
            <person name="Hour A."/>
            <person name="Lee P."/>
            <person name="Lin S."/>
            <person name="Lin Y."/>
            <person name="Liou J."/>
            <person name="Liu S."/>
            <person name="Hsing Y."/>
            <person name="Raghuvanshi S."/>
            <person name="Mohanty A."/>
            <person name="Bharti A.K."/>
            <person name="Gaur A."/>
            <person name="Gupta V."/>
            <person name="Kumar D."/>
            <person name="Ravi V."/>
            <person name="Vij S."/>
            <person name="Kapur A."/>
            <person name="Khurana P."/>
            <person name="Khurana P."/>
            <person name="Khurana J.P."/>
            <person name="Tyagi A.K."/>
            <person name="Gaikwad K."/>
            <person name="Singh A."/>
            <person name="Dalal V."/>
            <person name="Srivastava S."/>
            <person name="Dixit A."/>
            <person name="Pal A.K."/>
            <person name="Ghazi I.A."/>
            <person name="Yadav M."/>
            <person name="Pandit A."/>
            <person name="Bhargava A."/>
            <person name="Sureshbabu K."/>
            <person name="Batra K."/>
            <person name="Sharma T.R."/>
            <person name="Mohapatra T."/>
            <person name="Singh N.K."/>
            <person name="Messing J."/>
            <person name="Nelson A.B."/>
            <person name="Fuks G."/>
            <person name="Kavchok S."/>
            <person name="Keizer G."/>
            <person name="Linton E."/>
            <person name="Llaca V."/>
            <person name="Song R."/>
            <person name="Tanyolac B."/>
            <person name="Young S."/>
            <person name="Ho-Il K."/>
            <person name="Hahn J.H."/>
            <person name="Sangsakoo G."/>
            <person name="Vanavichit A."/>
            <person name="de Mattos Luiz.A.T."/>
            <person name="Zimmer P.D."/>
            <person name="Malone G."/>
            <person name="Dellagostin O."/>
            <person name="de Oliveira A.C."/>
            <person name="Bevan M."/>
            <person name="Bancroft I."/>
            <person name="Minx P."/>
            <person name="Cordum H."/>
            <person name="Wilson R."/>
            <person name="Cheng Z."/>
            <person name="Jin W."/>
            <person name="Jiang J."/>
            <person name="Leong S.A."/>
            <person name="Iwama H."/>
            <person name="Gojobori T."/>
            <person name="Itoh T."/>
            <person name="Niimura Y."/>
            <person name="Fujii Y."/>
            <person name="Habara T."/>
            <person name="Sakai H."/>
            <person name="Sato Y."/>
            <person name="Wilson G."/>
            <person name="Kumar K."/>
            <person name="McCouch S."/>
            <person name="Juretic N."/>
            <person name="Hoen D."/>
            <person name="Wright S."/>
            <person name="Bruskiewich R."/>
            <person name="Bureau T."/>
            <person name="Miyao A."/>
            <person name="Hirochika H."/>
            <person name="Nishikawa T."/>
            <person name="Kadowaki K."/>
            <person name="Sugiura M."/>
            <person name="Burr B."/>
            <person name="Sasaki T."/>
        </authorList>
    </citation>
    <scope>NUCLEOTIDE SEQUENCE [LARGE SCALE GENOMIC DNA]</scope>
    <source>
        <strain evidence="4">cv. Nipponbare</strain>
    </source>
</reference>
<reference evidence="4" key="2">
    <citation type="journal article" date="2008" name="Nucleic Acids Res.">
        <title>The rice annotation project database (RAP-DB): 2008 update.</title>
        <authorList>
            <consortium name="The rice annotation project (RAP)"/>
        </authorList>
    </citation>
    <scope>GENOME REANNOTATION</scope>
    <source>
        <strain evidence="4">cv. Nipponbare</strain>
    </source>
</reference>